<dbReference type="OrthoDB" id="9805828at2"/>
<dbReference type="InterPro" id="IPR009056">
    <property type="entry name" value="Cyt_c-like_dom"/>
</dbReference>
<feature type="chain" id="PRO_5016596413" evidence="7">
    <location>
        <begin position="24"/>
        <end position="131"/>
    </location>
</feature>
<dbReference type="PANTHER" id="PTHR11961">
    <property type="entry name" value="CYTOCHROME C"/>
    <property type="match status" value="1"/>
</dbReference>
<proteinExistence type="predicted"/>
<keyword evidence="3 6" id="KW-0479">Metal-binding</keyword>
<feature type="signal peptide" evidence="7">
    <location>
        <begin position="1"/>
        <end position="23"/>
    </location>
</feature>
<dbReference type="GO" id="GO:0020037">
    <property type="term" value="F:heme binding"/>
    <property type="evidence" value="ECO:0007669"/>
    <property type="project" value="InterPro"/>
</dbReference>
<keyword evidence="2 6" id="KW-0349">Heme</keyword>
<dbReference type="Pfam" id="PF00034">
    <property type="entry name" value="Cytochrom_C"/>
    <property type="match status" value="1"/>
</dbReference>
<evidence type="ECO:0000256" key="7">
    <source>
        <dbReference type="SAM" id="SignalP"/>
    </source>
</evidence>
<organism evidence="9 10">
    <name type="scientific">Roseiarcus fermentans</name>
    <dbReference type="NCBI Taxonomy" id="1473586"/>
    <lineage>
        <taxon>Bacteria</taxon>
        <taxon>Pseudomonadati</taxon>
        <taxon>Pseudomonadota</taxon>
        <taxon>Alphaproteobacteria</taxon>
        <taxon>Hyphomicrobiales</taxon>
        <taxon>Roseiarcaceae</taxon>
        <taxon>Roseiarcus</taxon>
    </lineage>
</organism>
<sequence>MRGILVTIMSALALAASAGAAQAAGDPAAGAATFKLCKVCHQVGETAKNFVGPNLNGVVGRKAGTVPGYNYSDANRNSGLIWDEATLTKYLHSPRAVVPGTKMAFPGLPKDQDVANVIAYLAQFGPDGKKP</sequence>
<comment type="caution">
    <text evidence="9">The sequence shown here is derived from an EMBL/GenBank/DDBJ whole genome shotgun (WGS) entry which is preliminary data.</text>
</comment>
<reference evidence="9 10" key="1">
    <citation type="submission" date="2018-06" db="EMBL/GenBank/DDBJ databases">
        <title>Genomic Encyclopedia of Type Strains, Phase IV (KMG-IV): sequencing the most valuable type-strain genomes for metagenomic binning, comparative biology and taxonomic classification.</title>
        <authorList>
            <person name="Goeker M."/>
        </authorList>
    </citation>
    <scope>NUCLEOTIDE SEQUENCE [LARGE SCALE GENOMIC DNA]</scope>
    <source>
        <strain evidence="9 10">DSM 24875</strain>
    </source>
</reference>
<evidence type="ECO:0000259" key="8">
    <source>
        <dbReference type="PROSITE" id="PS51007"/>
    </source>
</evidence>
<keyword evidence="7" id="KW-0732">Signal</keyword>
<accession>A0A366FK28</accession>
<dbReference type="Gene3D" id="1.10.760.10">
    <property type="entry name" value="Cytochrome c-like domain"/>
    <property type="match status" value="1"/>
</dbReference>
<dbReference type="InterPro" id="IPR036909">
    <property type="entry name" value="Cyt_c-like_dom_sf"/>
</dbReference>
<dbReference type="RefSeq" id="WP_113889212.1">
    <property type="nucleotide sequence ID" value="NZ_QNRK01000010.1"/>
</dbReference>
<evidence type="ECO:0000256" key="2">
    <source>
        <dbReference type="ARBA" id="ARBA00022617"/>
    </source>
</evidence>
<evidence type="ECO:0000256" key="5">
    <source>
        <dbReference type="ARBA" id="ARBA00023004"/>
    </source>
</evidence>
<protein>
    <submittedName>
        <fullName evidence="9">Cytochrome c</fullName>
    </submittedName>
</protein>
<keyword evidence="1" id="KW-0813">Transport</keyword>
<feature type="domain" description="Cytochrome c" evidence="8">
    <location>
        <begin position="25"/>
        <end position="125"/>
    </location>
</feature>
<dbReference type="SUPFAM" id="SSF46626">
    <property type="entry name" value="Cytochrome c"/>
    <property type="match status" value="1"/>
</dbReference>
<dbReference type="EMBL" id="QNRK01000010">
    <property type="protein sequence ID" value="RBP14075.1"/>
    <property type="molecule type" value="Genomic_DNA"/>
</dbReference>
<dbReference type="AlphaFoldDB" id="A0A366FK28"/>
<evidence type="ECO:0000256" key="4">
    <source>
        <dbReference type="ARBA" id="ARBA00022982"/>
    </source>
</evidence>
<evidence type="ECO:0000313" key="9">
    <source>
        <dbReference type="EMBL" id="RBP14075.1"/>
    </source>
</evidence>
<dbReference type="Proteomes" id="UP000253529">
    <property type="component" value="Unassembled WGS sequence"/>
</dbReference>
<dbReference type="PROSITE" id="PS51007">
    <property type="entry name" value="CYTC"/>
    <property type="match status" value="1"/>
</dbReference>
<name>A0A366FK28_9HYPH</name>
<keyword evidence="10" id="KW-1185">Reference proteome</keyword>
<dbReference type="GO" id="GO:0009055">
    <property type="term" value="F:electron transfer activity"/>
    <property type="evidence" value="ECO:0007669"/>
    <property type="project" value="InterPro"/>
</dbReference>
<dbReference type="GO" id="GO:0046872">
    <property type="term" value="F:metal ion binding"/>
    <property type="evidence" value="ECO:0007669"/>
    <property type="project" value="UniProtKB-KW"/>
</dbReference>
<dbReference type="PRINTS" id="PR00604">
    <property type="entry name" value="CYTCHRMECIAB"/>
</dbReference>
<evidence type="ECO:0000313" key="10">
    <source>
        <dbReference type="Proteomes" id="UP000253529"/>
    </source>
</evidence>
<dbReference type="InterPro" id="IPR002327">
    <property type="entry name" value="Cyt_c_1A/1B"/>
</dbReference>
<evidence type="ECO:0000256" key="1">
    <source>
        <dbReference type="ARBA" id="ARBA00022448"/>
    </source>
</evidence>
<evidence type="ECO:0000256" key="3">
    <source>
        <dbReference type="ARBA" id="ARBA00022723"/>
    </source>
</evidence>
<keyword evidence="4" id="KW-0249">Electron transport</keyword>
<keyword evidence="5 6" id="KW-0408">Iron</keyword>
<gene>
    <name evidence="9" type="ORF">DFR50_11099</name>
</gene>
<evidence type="ECO:0000256" key="6">
    <source>
        <dbReference type="PROSITE-ProRule" id="PRU00433"/>
    </source>
</evidence>